<dbReference type="GO" id="GO:0016020">
    <property type="term" value="C:membrane"/>
    <property type="evidence" value="ECO:0007669"/>
    <property type="project" value="GOC"/>
</dbReference>
<feature type="compositionally biased region" description="Acidic residues" evidence="2">
    <location>
        <begin position="719"/>
        <end position="730"/>
    </location>
</feature>
<gene>
    <name evidence="5" type="ORF">K489DRAFT_384287</name>
</gene>
<dbReference type="Proteomes" id="UP000504637">
    <property type="component" value="Unplaced"/>
</dbReference>
<keyword evidence="4" id="KW-1185">Reference proteome</keyword>
<feature type="transmembrane region" description="Helical" evidence="3">
    <location>
        <begin position="563"/>
        <end position="583"/>
    </location>
</feature>
<accession>A0A6J3LU52</accession>
<reference evidence="5" key="1">
    <citation type="submission" date="2020-01" db="EMBL/GenBank/DDBJ databases">
        <authorList>
            <consortium name="DOE Joint Genome Institute"/>
            <person name="Haridas S."/>
            <person name="Albert R."/>
            <person name="Binder M."/>
            <person name="Bloem J."/>
            <person name="Labutti K."/>
            <person name="Salamov A."/>
            <person name="Andreopoulos B."/>
            <person name="Baker S.E."/>
            <person name="Barry K."/>
            <person name="Bills G."/>
            <person name="Bluhm B.H."/>
            <person name="Cannon C."/>
            <person name="Castanera R."/>
            <person name="Culley D.E."/>
            <person name="Daum C."/>
            <person name="Ezra D."/>
            <person name="Gonzalez J.B."/>
            <person name="Henrissat B."/>
            <person name="Kuo A."/>
            <person name="Liang C."/>
            <person name="Lipzen A."/>
            <person name="Lutzoni F."/>
            <person name="Magnuson J."/>
            <person name="Mondo S."/>
            <person name="Nolan M."/>
            <person name="Ohm R."/>
            <person name="Pangilinan J."/>
            <person name="Park H.-J."/>
            <person name="Ramirez L."/>
            <person name="Alfaro M."/>
            <person name="Sun H."/>
            <person name="Tritt A."/>
            <person name="Yoshinaga Y."/>
            <person name="Zwiers L.-H."/>
            <person name="Turgeon B.G."/>
            <person name="Goodwin S.B."/>
            <person name="Spatafora J.W."/>
            <person name="Crous P.W."/>
            <person name="Grigoriev I.V."/>
        </authorList>
    </citation>
    <scope>NUCLEOTIDE SEQUENCE</scope>
    <source>
        <strain evidence="5">CBS 342.82</strain>
    </source>
</reference>
<evidence type="ECO:0000256" key="2">
    <source>
        <dbReference type="SAM" id="MobiDB-lite"/>
    </source>
</evidence>
<dbReference type="PANTHER" id="PTHR13315:SF4">
    <property type="entry name" value="METALLOPHOSPHOESTERASE, ISOFORM E"/>
    <property type="match status" value="1"/>
</dbReference>
<dbReference type="GO" id="GO:0005783">
    <property type="term" value="C:endoplasmic reticulum"/>
    <property type="evidence" value="ECO:0007669"/>
    <property type="project" value="TreeGrafter"/>
</dbReference>
<evidence type="ECO:0000313" key="4">
    <source>
        <dbReference type="Proteomes" id="UP000504637"/>
    </source>
</evidence>
<feature type="region of interest" description="Disordered" evidence="2">
    <location>
        <begin position="606"/>
        <end position="656"/>
    </location>
</feature>
<dbReference type="InterPro" id="IPR029052">
    <property type="entry name" value="Metallo-depent_PP-like"/>
</dbReference>
<keyword evidence="3" id="KW-1133">Transmembrane helix</keyword>
<dbReference type="GO" id="GO:0006506">
    <property type="term" value="P:GPI anchor biosynthetic process"/>
    <property type="evidence" value="ECO:0007669"/>
    <property type="project" value="InterPro"/>
</dbReference>
<feature type="transmembrane region" description="Helical" evidence="3">
    <location>
        <begin position="766"/>
        <end position="790"/>
    </location>
</feature>
<evidence type="ECO:0000313" key="5">
    <source>
        <dbReference type="RefSeq" id="XP_033455840.1"/>
    </source>
</evidence>
<keyword evidence="1 3" id="KW-0472">Membrane</keyword>
<sequence length="792" mass="88966">MPFRQSVEQNVRHVLQHTLRVLRRVPVACAVLIVIWAYTLLHGERWTFANHIRTCAWQEWEGWPEDATPHHLVFVADPQLVDPHTYPGRPWPLDTLTEIYTDRYMSRNFRLINAELDPDSVVFLGDLFDGGREWAPSWGRPLSADEKVFLYNLGVVVKPRIPEVKNSHVKEGDFNPDLAKLQESWEIEARQSAQPVPPQDPRSYIHGEEGRWARWGSEQWVIEMERFAKIFYAPGQLYPRSSRSQSPAVKTWPSDIILDNGAWNTSRQELAILGHKQRKVVTNLPGNHDVGFGSGVQLSVRNRFEGVFGSGNDLYVLGNHTFLSLDTPSLSAYSEFTIRGETSKEERDEARYIWEPAYQYLDNLQNLSKPVINSAIAEMFPDAENVPGRTPQQIADARAASDALVKRQPSQTQLPVILLSHVPFYRDQGFDCGPLREKGRSIHVSAGYQYQNVLTKELTTHIVQRVSSSIGEIAHVFSGDDHDYCDVEFPYDIGSVSGEPSHFWPSVRDITVKSFSWAMGVRKPGFLLVSLWNPIDANGKSIRSTRQTIQSKSCLLPDQLGIFIQYASLLGFTLAVLLARAVFVASRGYSDQDDLVLSTLTSRSATKHSSSKSNGFSASQSSPLLHGRHRASSTSTSTNTSDPEKLSVQRSYNARTRSISPMPLGEAFTKIASIAKNAVSSQNLSPESHAVEYEKSRLSPQVRWDDAHSDLESQIDDAEHDQDEDYDDFDPIFSSSSGTSGTRDSQAKWKKRLRPKRKGGGKARRAIIEFGSSLVWVAVPSAVLYGWLIWSG</sequence>
<reference evidence="5" key="3">
    <citation type="submission" date="2025-08" db="UniProtKB">
        <authorList>
            <consortium name="RefSeq"/>
        </authorList>
    </citation>
    <scope>IDENTIFICATION</scope>
    <source>
        <strain evidence="5">CBS 342.82</strain>
    </source>
</reference>
<reference evidence="5" key="2">
    <citation type="submission" date="2020-04" db="EMBL/GenBank/DDBJ databases">
        <authorList>
            <consortium name="NCBI Genome Project"/>
        </authorList>
    </citation>
    <scope>NUCLEOTIDE SEQUENCE</scope>
    <source>
        <strain evidence="5">CBS 342.82</strain>
    </source>
</reference>
<evidence type="ECO:0000256" key="1">
    <source>
        <dbReference type="ARBA" id="ARBA00023136"/>
    </source>
</evidence>
<dbReference type="OrthoDB" id="5977743at2759"/>
<organism evidence="5">
    <name type="scientific">Dissoconium aciculare CBS 342.82</name>
    <dbReference type="NCBI Taxonomy" id="1314786"/>
    <lineage>
        <taxon>Eukaryota</taxon>
        <taxon>Fungi</taxon>
        <taxon>Dikarya</taxon>
        <taxon>Ascomycota</taxon>
        <taxon>Pezizomycotina</taxon>
        <taxon>Dothideomycetes</taxon>
        <taxon>Dothideomycetidae</taxon>
        <taxon>Mycosphaerellales</taxon>
        <taxon>Dissoconiaceae</taxon>
        <taxon>Dissoconium</taxon>
    </lineage>
</organism>
<feature type="compositionally biased region" description="Polar residues" evidence="2">
    <location>
        <begin position="614"/>
        <end position="623"/>
    </location>
</feature>
<dbReference type="PANTHER" id="PTHR13315">
    <property type="entry name" value="METALLO PHOSPHOESTERASE RELATED"/>
    <property type="match status" value="1"/>
</dbReference>
<feature type="compositionally biased region" description="Low complexity" evidence="2">
    <location>
        <begin position="632"/>
        <end position="641"/>
    </location>
</feature>
<dbReference type="SUPFAM" id="SSF56300">
    <property type="entry name" value="Metallo-dependent phosphatases"/>
    <property type="match status" value="1"/>
</dbReference>
<feature type="compositionally biased region" description="Basic residues" evidence="2">
    <location>
        <begin position="748"/>
        <end position="757"/>
    </location>
</feature>
<dbReference type="RefSeq" id="XP_033455840.1">
    <property type="nucleotide sequence ID" value="XM_033605824.1"/>
</dbReference>
<keyword evidence="3" id="KW-0812">Transmembrane</keyword>
<dbReference type="GeneID" id="54363624"/>
<dbReference type="InterPro" id="IPR033308">
    <property type="entry name" value="PGAP5/Cdc1/Ted1"/>
</dbReference>
<protein>
    <recommendedName>
        <fullName evidence="6">Calcineurin-like phosphoesterase domain-containing protein</fullName>
    </recommendedName>
</protein>
<evidence type="ECO:0000256" key="3">
    <source>
        <dbReference type="SAM" id="Phobius"/>
    </source>
</evidence>
<feature type="transmembrane region" description="Helical" evidence="3">
    <location>
        <begin position="21"/>
        <end position="41"/>
    </location>
</feature>
<evidence type="ECO:0008006" key="6">
    <source>
        <dbReference type="Google" id="ProtNLM"/>
    </source>
</evidence>
<dbReference type="AlphaFoldDB" id="A0A6J3LU52"/>
<feature type="region of interest" description="Disordered" evidence="2">
    <location>
        <begin position="719"/>
        <end position="757"/>
    </location>
</feature>
<proteinExistence type="predicted"/>
<name>A0A6J3LU52_9PEZI</name>